<evidence type="ECO:0000259" key="1">
    <source>
        <dbReference type="PROSITE" id="PS50853"/>
    </source>
</evidence>
<name>A0ABD0R6F7_CIRMR</name>
<dbReference type="Proteomes" id="UP001529510">
    <property type="component" value="Unassembled WGS sequence"/>
</dbReference>
<dbReference type="InterPro" id="IPR013783">
    <property type="entry name" value="Ig-like_fold"/>
</dbReference>
<dbReference type="Gene3D" id="2.60.40.10">
    <property type="entry name" value="Immunoglobulins"/>
    <property type="match status" value="1"/>
</dbReference>
<gene>
    <name evidence="2" type="ORF">M9458_012418</name>
</gene>
<keyword evidence="3" id="KW-1185">Reference proteome</keyword>
<accession>A0ABD0R6F7</accession>
<dbReference type="AlphaFoldDB" id="A0ABD0R6F7"/>
<feature type="non-terminal residue" evidence="2">
    <location>
        <position position="55"/>
    </location>
</feature>
<dbReference type="PROSITE" id="PS50853">
    <property type="entry name" value="FN3"/>
    <property type="match status" value="1"/>
</dbReference>
<dbReference type="Pfam" id="PF00041">
    <property type="entry name" value="fn3"/>
    <property type="match status" value="1"/>
</dbReference>
<dbReference type="EMBL" id="JAMKFB020000005">
    <property type="protein sequence ID" value="KAL0194122.1"/>
    <property type="molecule type" value="Genomic_DNA"/>
</dbReference>
<dbReference type="InterPro" id="IPR036116">
    <property type="entry name" value="FN3_sf"/>
</dbReference>
<evidence type="ECO:0000313" key="2">
    <source>
        <dbReference type="EMBL" id="KAL0194122.1"/>
    </source>
</evidence>
<evidence type="ECO:0000313" key="3">
    <source>
        <dbReference type="Proteomes" id="UP001529510"/>
    </source>
</evidence>
<dbReference type="SUPFAM" id="SSF49265">
    <property type="entry name" value="Fibronectin type III"/>
    <property type="match status" value="1"/>
</dbReference>
<dbReference type="CDD" id="cd00063">
    <property type="entry name" value="FN3"/>
    <property type="match status" value="1"/>
</dbReference>
<feature type="domain" description="Fibronectin type-III" evidence="1">
    <location>
        <begin position="1"/>
        <end position="55"/>
    </location>
</feature>
<protein>
    <recommendedName>
        <fullName evidence="1">Fibronectin type-III domain-containing protein</fullName>
    </recommendedName>
</protein>
<reference evidence="2 3" key="1">
    <citation type="submission" date="2024-05" db="EMBL/GenBank/DDBJ databases">
        <title>Genome sequencing and assembly of Indian major carp, Cirrhinus mrigala (Hamilton, 1822).</title>
        <authorList>
            <person name="Mohindra V."/>
            <person name="Chowdhury L.M."/>
            <person name="Lal K."/>
            <person name="Jena J.K."/>
        </authorList>
    </citation>
    <scope>NUCLEOTIDE SEQUENCE [LARGE SCALE GENOMIC DNA]</scope>
    <source>
        <strain evidence="2">CM1030</strain>
        <tissue evidence="2">Blood</tissue>
    </source>
</reference>
<proteinExistence type="predicted"/>
<comment type="caution">
    <text evidence="2">The sequence shown here is derived from an EMBL/GenBank/DDBJ whole genome shotgun (WGS) entry which is preliminary data.</text>
</comment>
<organism evidence="2 3">
    <name type="scientific">Cirrhinus mrigala</name>
    <name type="common">Mrigala</name>
    <dbReference type="NCBI Taxonomy" id="683832"/>
    <lineage>
        <taxon>Eukaryota</taxon>
        <taxon>Metazoa</taxon>
        <taxon>Chordata</taxon>
        <taxon>Craniata</taxon>
        <taxon>Vertebrata</taxon>
        <taxon>Euteleostomi</taxon>
        <taxon>Actinopterygii</taxon>
        <taxon>Neopterygii</taxon>
        <taxon>Teleostei</taxon>
        <taxon>Ostariophysi</taxon>
        <taxon>Cypriniformes</taxon>
        <taxon>Cyprinidae</taxon>
        <taxon>Labeoninae</taxon>
        <taxon>Labeonini</taxon>
        <taxon>Cirrhinus</taxon>
    </lineage>
</organism>
<sequence length="55" mass="6199">PEMDTEWTYIREPVESTSMVLKGLIPETEYQFVIRAVNAHGISPPSAINNPVRTL</sequence>
<dbReference type="InterPro" id="IPR003961">
    <property type="entry name" value="FN3_dom"/>
</dbReference>
<feature type="non-terminal residue" evidence="2">
    <location>
        <position position="1"/>
    </location>
</feature>